<evidence type="ECO:0000256" key="7">
    <source>
        <dbReference type="ARBA" id="ARBA00022695"/>
    </source>
</evidence>
<dbReference type="GO" id="GO:0008033">
    <property type="term" value="P:tRNA processing"/>
    <property type="evidence" value="ECO:0007669"/>
    <property type="project" value="UniProtKB-KW"/>
</dbReference>
<accession>A0A075G1X5</accession>
<dbReference type="SUPFAM" id="SSF55821">
    <property type="entry name" value="YrdC/RibB"/>
    <property type="match status" value="1"/>
</dbReference>
<comment type="similarity">
    <text evidence="2">Belongs to the SUA5 family.</text>
</comment>
<evidence type="ECO:0000256" key="11">
    <source>
        <dbReference type="ARBA" id="ARBA00048366"/>
    </source>
</evidence>
<dbReference type="InterPro" id="IPR050156">
    <property type="entry name" value="TC-AMP_synthase_SUA5"/>
</dbReference>
<keyword evidence="8" id="KW-0547">Nucleotide-binding</keyword>
<dbReference type="GO" id="GO:0005737">
    <property type="term" value="C:cytoplasm"/>
    <property type="evidence" value="ECO:0007669"/>
    <property type="project" value="UniProtKB-SubCell"/>
</dbReference>
<sequence length="200" mass="21209">MEEAVRHALDGGCIVYPTTTQPALGCLPEPACLDRLYRLKGRSSGMPVSIGVANLTQAEELVEVPNDVRSLLADFPEGSLTVVLRARAALDSRLGSDRVAVRIVAHPSAKRLLEATGPLTATSANRSGEAPVTDCEEAARLLSGDGEAIGYVSGTCPGGSPSTLIAWYSVCDSTESSDIEVLREGVISEREVRSWLTRRT</sequence>
<evidence type="ECO:0000313" key="13">
    <source>
        <dbReference type="EMBL" id="AIE95741.1"/>
    </source>
</evidence>
<keyword evidence="6" id="KW-0819">tRNA processing</keyword>
<keyword evidence="7" id="KW-0548">Nucleotidyltransferase</keyword>
<feature type="domain" description="YrdC-like" evidence="12">
    <location>
        <begin position="1"/>
        <end position="187"/>
    </location>
</feature>
<keyword evidence="4" id="KW-0963">Cytoplasm</keyword>
<dbReference type="AlphaFoldDB" id="A0A075G1X5"/>
<keyword evidence="9" id="KW-0067">ATP-binding</keyword>
<evidence type="ECO:0000256" key="5">
    <source>
        <dbReference type="ARBA" id="ARBA00022679"/>
    </source>
</evidence>
<dbReference type="GO" id="GO:0061710">
    <property type="term" value="F:L-threonylcarbamoyladenylate synthase"/>
    <property type="evidence" value="ECO:0007669"/>
    <property type="project" value="UniProtKB-EC"/>
</dbReference>
<dbReference type="GO" id="GO:0006450">
    <property type="term" value="P:regulation of translational fidelity"/>
    <property type="evidence" value="ECO:0007669"/>
    <property type="project" value="TreeGrafter"/>
</dbReference>
<evidence type="ECO:0000256" key="3">
    <source>
        <dbReference type="ARBA" id="ARBA00012584"/>
    </source>
</evidence>
<proteinExistence type="inferred from homology"/>
<dbReference type="GO" id="GO:0003725">
    <property type="term" value="F:double-stranded RNA binding"/>
    <property type="evidence" value="ECO:0007669"/>
    <property type="project" value="InterPro"/>
</dbReference>
<evidence type="ECO:0000256" key="10">
    <source>
        <dbReference type="ARBA" id="ARBA00029774"/>
    </source>
</evidence>
<evidence type="ECO:0000256" key="8">
    <source>
        <dbReference type="ARBA" id="ARBA00022741"/>
    </source>
</evidence>
<name>A0A075G1X5_9EURY</name>
<comment type="subcellular location">
    <subcellularLocation>
        <location evidence="1">Cytoplasm</location>
    </subcellularLocation>
</comment>
<dbReference type="EMBL" id="KF900459">
    <property type="protein sequence ID" value="AIE95741.1"/>
    <property type="molecule type" value="Genomic_DNA"/>
</dbReference>
<evidence type="ECO:0000259" key="12">
    <source>
        <dbReference type="PROSITE" id="PS51163"/>
    </source>
</evidence>
<evidence type="ECO:0000256" key="4">
    <source>
        <dbReference type="ARBA" id="ARBA00022490"/>
    </source>
</evidence>
<dbReference type="PANTHER" id="PTHR17490">
    <property type="entry name" value="SUA5"/>
    <property type="match status" value="1"/>
</dbReference>
<dbReference type="Gene3D" id="3.90.870.10">
    <property type="entry name" value="DHBP synthase"/>
    <property type="match status" value="1"/>
</dbReference>
<dbReference type="PROSITE" id="PS51163">
    <property type="entry name" value="YRDC"/>
    <property type="match status" value="1"/>
</dbReference>
<reference evidence="13" key="1">
    <citation type="journal article" date="2014" name="Genome Biol. Evol.">
        <title>Pangenome evidence for extensive interdomain horizontal transfer affecting lineage core and shell genes in uncultured planktonic thaumarchaeota and euryarchaeota.</title>
        <authorList>
            <person name="Deschamps P."/>
            <person name="Zivanovic Y."/>
            <person name="Moreira D."/>
            <person name="Rodriguez-Valera F."/>
            <person name="Lopez-Garcia P."/>
        </authorList>
    </citation>
    <scope>NUCLEOTIDE SEQUENCE</scope>
</reference>
<evidence type="ECO:0000256" key="9">
    <source>
        <dbReference type="ARBA" id="ARBA00022840"/>
    </source>
</evidence>
<dbReference type="InterPro" id="IPR006070">
    <property type="entry name" value="Sua5-like_dom"/>
</dbReference>
<keyword evidence="5" id="KW-0808">Transferase</keyword>
<protein>
    <recommendedName>
        <fullName evidence="10">L-threonylcarbamoyladenylate synthase</fullName>
        <ecNumber evidence="3">2.7.7.87</ecNumber>
    </recommendedName>
    <alternativeName>
        <fullName evidence="10">L-threonylcarbamoyladenylate synthase</fullName>
    </alternativeName>
</protein>
<dbReference type="PANTHER" id="PTHR17490:SF16">
    <property type="entry name" value="THREONYLCARBAMOYL-AMP SYNTHASE"/>
    <property type="match status" value="1"/>
</dbReference>
<comment type="catalytic activity">
    <reaction evidence="11">
        <text>L-threonine + hydrogencarbonate + ATP = L-threonylcarbamoyladenylate + diphosphate + H2O</text>
        <dbReference type="Rhea" id="RHEA:36407"/>
        <dbReference type="ChEBI" id="CHEBI:15377"/>
        <dbReference type="ChEBI" id="CHEBI:17544"/>
        <dbReference type="ChEBI" id="CHEBI:30616"/>
        <dbReference type="ChEBI" id="CHEBI:33019"/>
        <dbReference type="ChEBI" id="CHEBI:57926"/>
        <dbReference type="ChEBI" id="CHEBI:73682"/>
        <dbReference type="EC" id="2.7.7.87"/>
    </reaction>
</comment>
<dbReference type="EC" id="2.7.7.87" evidence="3"/>
<dbReference type="Pfam" id="PF01300">
    <property type="entry name" value="Sua5_yciO_yrdC"/>
    <property type="match status" value="1"/>
</dbReference>
<evidence type="ECO:0000256" key="6">
    <source>
        <dbReference type="ARBA" id="ARBA00022694"/>
    </source>
</evidence>
<dbReference type="GO" id="GO:0005524">
    <property type="term" value="F:ATP binding"/>
    <property type="evidence" value="ECO:0007669"/>
    <property type="project" value="UniProtKB-KW"/>
</dbReference>
<organism evidence="13">
    <name type="scientific">uncultured marine group II/III euryarchaeote AD1000_69_E07</name>
    <dbReference type="NCBI Taxonomy" id="1457801"/>
    <lineage>
        <taxon>Archaea</taxon>
        <taxon>Methanobacteriati</taxon>
        <taxon>Methanobacteriota</taxon>
        <taxon>environmental samples</taxon>
    </lineage>
</organism>
<dbReference type="GO" id="GO:0000049">
    <property type="term" value="F:tRNA binding"/>
    <property type="evidence" value="ECO:0007669"/>
    <property type="project" value="TreeGrafter"/>
</dbReference>
<dbReference type="InterPro" id="IPR017945">
    <property type="entry name" value="DHBP_synth_RibB-like_a/b_dom"/>
</dbReference>
<evidence type="ECO:0000256" key="2">
    <source>
        <dbReference type="ARBA" id="ARBA00007663"/>
    </source>
</evidence>
<evidence type="ECO:0000256" key="1">
    <source>
        <dbReference type="ARBA" id="ARBA00004496"/>
    </source>
</evidence>
<gene>
    <name evidence="13" type="primary">SUA5</name>
    <name evidence="13" type="synonym">rimN</name>
</gene>